<reference evidence="3 4" key="1">
    <citation type="journal article" date="2019" name="Nat. Ecol. Evol.">
        <title>Megaphylogeny resolves global patterns of mushroom evolution.</title>
        <authorList>
            <person name="Varga T."/>
            <person name="Krizsan K."/>
            <person name="Foldi C."/>
            <person name="Dima B."/>
            <person name="Sanchez-Garcia M."/>
            <person name="Sanchez-Ramirez S."/>
            <person name="Szollosi G.J."/>
            <person name="Szarkandi J.G."/>
            <person name="Papp V."/>
            <person name="Albert L."/>
            <person name="Andreopoulos W."/>
            <person name="Angelini C."/>
            <person name="Antonin V."/>
            <person name="Barry K.W."/>
            <person name="Bougher N.L."/>
            <person name="Buchanan P."/>
            <person name="Buyck B."/>
            <person name="Bense V."/>
            <person name="Catcheside P."/>
            <person name="Chovatia M."/>
            <person name="Cooper J."/>
            <person name="Damon W."/>
            <person name="Desjardin D."/>
            <person name="Finy P."/>
            <person name="Geml J."/>
            <person name="Haridas S."/>
            <person name="Hughes K."/>
            <person name="Justo A."/>
            <person name="Karasinski D."/>
            <person name="Kautmanova I."/>
            <person name="Kiss B."/>
            <person name="Kocsube S."/>
            <person name="Kotiranta H."/>
            <person name="LaButti K.M."/>
            <person name="Lechner B.E."/>
            <person name="Liimatainen K."/>
            <person name="Lipzen A."/>
            <person name="Lukacs Z."/>
            <person name="Mihaltcheva S."/>
            <person name="Morgado L.N."/>
            <person name="Niskanen T."/>
            <person name="Noordeloos M.E."/>
            <person name="Ohm R.A."/>
            <person name="Ortiz-Santana B."/>
            <person name="Ovrebo C."/>
            <person name="Racz N."/>
            <person name="Riley R."/>
            <person name="Savchenko A."/>
            <person name="Shiryaev A."/>
            <person name="Soop K."/>
            <person name="Spirin V."/>
            <person name="Szebenyi C."/>
            <person name="Tomsovsky M."/>
            <person name="Tulloss R.E."/>
            <person name="Uehling J."/>
            <person name="Grigoriev I.V."/>
            <person name="Vagvolgyi C."/>
            <person name="Papp T."/>
            <person name="Martin F.M."/>
            <person name="Miettinen O."/>
            <person name="Hibbett D.S."/>
            <person name="Nagy L.G."/>
        </authorList>
    </citation>
    <scope>NUCLEOTIDE SEQUENCE [LARGE SCALE GENOMIC DNA]</scope>
    <source>
        <strain evidence="3 4">FP101781</strain>
    </source>
</reference>
<evidence type="ECO:0000256" key="2">
    <source>
        <dbReference type="SAM" id="MobiDB-lite"/>
    </source>
</evidence>
<dbReference type="EMBL" id="QPFP01000001">
    <property type="protein sequence ID" value="TEB40211.1"/>
    <property type="molecule type" value="Genomic_DNA"/>
</dbReference>
<evidence type="ECO:0000256" key="1">
    <source>
        <dbReference type="SAM" id="Coils"/>
    </source>
</evidence>
<keyword evidence="1" id="KW-0175">Coiled coil</keyword>
<sequence length="381" mass="42575">MSRMSTFTVNVVHVAPDLTASNDRPTLHELASVRHAIANEENLISRMKEQTKAAKARILQYKAIFLQTSRGGNDQDSSAPYQKFVTTLVLVCKKWRDAAIAVPRLWSKLRIDSKDNSLTVEALLDWFGRSGSIPKDLNIYSRRKCDGIAASKKNIRTQRNWSQQCFFGNTKCSFASRILAEAPSQMPGTCNSLAFCPRAHGCAQNFTQAFEHFPLPSASGWSTAKEFNPGACWWKGWPAAPYFFSRLVPPSATSLSLSLSDSFSDMERGHASVELKIPEALLERLTSLEISANGNLSGRHLYPLLRDCRNLETLVLDFPDCCFDESYGEPYDRFLMTSGGHVRVEVVYKVTLPLPRRNNHGPREGLSARNPELADIGITNR</sequence>
<comment type="caution">
    <text evidence="3">The sequence shown here is derived from an EMBL/GenBank/DDBJ whole genome shotgun (WGS) entry which is preliminary data.</text>
</comment>
<keyword evidence="4" id="KW-1185">Reference proteome</keyword>
<dbReference type="AlphaFoldDB" id="A0A4Y7U1U3"/>
<dbReference type="OrthoDB" id="3229088at2759"/>
<feature type="coiled-coil region" evidence="1">
    <location>
        <begin position="30"/>
        <end position="57"/>
    </location>
</feature>
<protein>
    <recommendedName>
        <fullName evidence="5">F-box domain-containing protein</fullName>
    </recommendedName>
</protein>
<dbReference type="Proteomes" id="UP000298030">
    <property type="component" value="Unassembled WGS sequence"/>
</dbReference>
<organism evidence="3 4">
    <name type="scientific">Coprinellus micaceus</name>
    <name type="common">Glistening ink-cap mushroom</name>
    <name type="synonym">Coprinus micaceus</name>
    <dbReference type="NCBI Taxonomy" id="71717"/>
    <lineage>
        <taxon>Eukaryota</taxon>
        <taxon>Fungi</taxon>
        <taxon>Dikarya</taxon>
        <taxon>Basidiomycota</taxon>
        <taxon>Agaricomycotina</taxon>
        <taxon>Agaricomycetes</taxon>
        <taxon>Agaricomycetidae</taxon>
        <taxon>Agaricales</taxon>
        <taxon>Agaricineae</taxon>
        <taxon>Psathyrellaceae</taxon>
        <taxon>Coprinellus</taxon>
    </lineage>
</organism>
<proteinExistence type="predicted"/>
<evidence type="ECO:0000313" key="3">
    <source>
        <dbReference type="EMBL" id="TEB40211.1"/>
    </source>
</evidence>
<evidence type="ECO:0008006" key="5">
    <source>
        <dbReference type="Google" id="ProtNLM"/>
    </source>
</evidence>
<gene>
    <name evidence="3" type="ORF">FA13DRAFT_1704264</name>
</gene>
<name>A0A4Y7U1U3_COPMI</name>
<evidence type="ECO:0000313" key="4">
    <source>
        <dbReference type="Proteomes" id="UP000298030"/>
    </source>
</evidence>
<dbReference type="STRING" id="71717.A0A4Y7U1U3"/>
<feature type="region of interest" description="Disordered" evidence="2">
    <location>
        <begin position="358"/>
        <end position="381"/>
    </location>
</feature>
<accession>A0A4Y7U1U3</accession>